<evidence type="ECO:0008006" key="3">
    <source>
        <dbReference type="Google" id="ProtNLM"/>
    </source>
</evidence>
<reference evidence="1 2" key="1">
    <citation type="journal article" date="2011" name="Genome Biol.">
        <title>Comparative genome sequence analysis underscores mycoparasitism as the ancestral life style of Trichoderma.</title>
        <authorList>
            <person name="Kubicek C.P."/>
            <person name="Herrera-Estrella A."/>
            <person name="Seidl-Seiboth V."/>
            <person name="Martinez D.A."/>
            <person name="Druzhinina I.S."/>
            <person name="Thon M."/>
            <person name="Zeilinger S."/>
            <person name="Casas-Flores S."/>
            <person name="Horwitz B.A."/>
            <person name="Mukherjee P.K."/>
            <person name="Mukherjee M."/>
            <person name="Kredics L."/>
            <person name="Alcaraz L.D."/>
            <person name="Aerts A."/>
            <person name="Antal Z."/>
            <person name="Atanasova L."/>
            <person name="Cervantes-Badillo M.G."/>
            <person name="Challacombe J."/>
            <person name="Chertkov O."/>
            <person name="McCluskey K."/>
            <person name="Coulpier F."/>
            <person name="Deshpande N."/>
            <person name="von Doehren H."/>
            <person name="Ebbole D.J."/>
            <person name="Esquivel-Naranjo E.U."/>
            <person name="Fekete E."/>
            <person name="Flipphi M."/>
            <person name="Glaser F."/>
            <person name="Gomez-Rodriguez E.Y."/>
            <person name="Gruber S."/>
            <person name="Han C."/>
            <person name="Henrissat B."/>
            <person name="Hermosa R."/>
            <person name="Hernandez-Onate M."/>
            <person name="Karaffa L."/>
            <person name="Kosti I."/>
            <person name="Le Crom S."/>
            <person name="Lindquist E."/>
            <person name="Lucas S."/>
            <person name="Luebeck M."/>
            <person name="Luebeck P.S."/>
            <person name="Margeot A."/>
            <person name="Metz B."/>
            <person name="Misra M."/>
            <person name="Nevalainen H."/>
            <person name="Omann M."/>
            <person name="Packer N."/>
            <person name="Perrone G."/>
            <person name="Uresti-Rivera E.E."/>
            <person name="Salamov A."/>
            <person name="Schmoll M."/>
            <person name="Seiboth B."/>
            <person name="Shapiro H."/>
            <person name="Sukno S."/>
            <person name="Tamayo-Ramos J.A."/>
            <person name="Tisch D."/>
            <person name="Wiest A."/>
            <person name="Wilkinson H.H."/>
            <person name="Zhang M."/>
            <person name="Coutinho P.M."/>
            <person name="Kenerley C.M."/>
            <person name="Monte E."/>
            <person name="Baker S.E."/>
            <person name="Grigoriev I.V."/>
        </authorList>
    </citation>
    <scope>NUCLEOTIDE SEQUENCE [LARGE SCALE GENOMIC DNA]</scope>
    <source>
        <strain evidence="2">ATCC 20476 / IMI 206040</strain>
    </source>
</reference>
<accession>G9NQY3</accession>
<gene>
    <name evidence="1" type="ORF">TRIATDRAFT_45781</name>
</gene>
<dbReference type="Proteomes" id="UP000005426">
    <property type="component" value="Unassembled WGS sequence"/>
</dbReference>
<sequence>MDDTRVNIDPDGDTLILLPPDQKFGSQNNIKNHRRHFFKVSMKQLLKASSYVKYRLDGPFQEIKPQADGLRYWKFDPIFDPEAFKIVMSIFHAQFREIPDIVSLEMLSNIALIVDELRCAVSVRHVGKLWLTELDKDIDPDEDVEYDGITCARNIFISEIFGLRDRTEWAGKMAIFWSPDIYSRFELPIHPYIPSKEPLKRVLLVKS</sequence>
<dbReference type="EMBL" id="ABDG02000021">
    <property type="protein sequence ID" value="EHK46953.1"/>
    <property type="molecule type" value="Genomic_DNA"/>
</dbReference>
<evidence type="ECO:0000313" key="2">
    <source>
        <dbReference type="Proteomes" id="UP000005426"/>
    </source>
</evidence>
<comment type="caution">
    <text evidence="1">The sequence shown here is derived from an EMBL/GenBank/DDBJ whole genome shotgun (WGS) entry which is preliminary data.</text>
</comment>
<dbReference type="AlphaFoldDB" id="G9NQY3"/>
<dbReference type="HOGENOM" id="CLU_098718_0_0_1"/>
<keyword evidence="2" id="KW-1185">Reference proteome</keyword>
<proteinExistence type="predicted"/>
<protein>
    <recommendedName>
        <fullName evidence="3">BTB domain-containing protein</fullName>
    </recommendedName>
</protein>
<dbReference type="OrthoDB" id="4899335at2759"/>
<organism evidence="1 2">
    <name type="scientific">Hypocrea atroviridis (strain ATCC 20476 / IMI 206040)</name>
    <name type="common">Trichoderma atroviride</name>
    <dbReference type="NCBI Taxonomy" id="452589"/>
    <lineage>
        <taxon>Eukaryota</taxon>
        <taxon>Fungi</taxon>
        <taxon>Dikarya</taxon>
        <taxon>Ascomycota</taxon>
        <taxon>Pezizomycotina</taxon>
        <taxon>Sordariomycetes</taxon>
        <taxon>Hypocreomycetidae</taxon>
        <taxon>Hypocreales</taxon>
        <taxon>Hypocreaceae</taxon>
        <taxon>Trichoderma</taxon>
    </lineage>
</organism>
<dbReference type="STRING" id="452589.G9NQY3"/>
<name>G9NQY3_HYPAI</name>
<evidence type="ECO:0000313" key="1">
    <source>
        <dbReference type="EMBL" id="EHK46953.1"/>
    </source>
</evidence>